<name>A0A8H5FQ26_9AGAR</name>
<comment type="caution">
    <text evidence="2">The sequence shown here is derived from an EMBL/GenBank/DDBJ whole genome shotgun (WGS) entry which is preliminary data.</text>
</comment>
<dbReference type="EMBL" id="JAACJO010000054">
    <property type="protein sequence ID" value="KAF5344954.1"/>
    <property type="molecule type" value="Genomic_DNA"/>
</dbReference>
<feature type="transmembrane region" description="Helical" evidence="1">
    <location>
        <begin position="20"/>
        <end position="40"/>
    </location>
</feature>
<reference evidence="2 3" key="1">
    <citation type="journal article" date="2020" name="ISME J.">
        <title>Uncovering the hidden diversity of litter-decomposition mechanisms in mushroom-forming fungi.</title>
        <authorList>
            <person name="Floudas D."/>
            <person name="Bentzer J."/>
            <person name="Ahren D."/>
            <person name="Johansson T."/>
            <person name="Persson P."/>
            <person name="Tunlid A."/>
        </authorList>
    </citation>
    <scope>NUCLEOTIDE SEQUENCE [LARGE SCALE GENOMIC DNA]</scope>
    <source>
        <strain evidence="2 3">CBS 146.42</strain>
    </source>
</reference>
<accession>A0A8H5FQ26</accession>
<keyword evidence="1" id="KW-1133">Transmembrane helix</keyword>
<dbReference type="Proteomes" id="UP000559027">
    <property type="component" value="Unassembled WGS sequence"/>
</dbReference>
<protein>
    <submittedName>
        <fullName evidence="2">Uncharacterized protein</fullName>
    </submittedName>
</protein>
<dbReference type="OrthoDB" id="2796825at2759"/>
<feature type="transmembrane region" description="Helical" evidence="1">
    <location>
        <begin position="112"/>
        <end position="132"/>
    </location>
</feature>
<feature type="transmembrane region" description="Helical" evidence="1">
    <location>
        <begin position="221"/>
        <end position="249"/>
    </location>
</feature>
<feature type="transmembrane region" description="Helical" evidence="1">
    <location>
        <begin position="255"/>
        <end position="276"/>
    </location>
</feature>
<evidence type="ECO:0000313" key="2">
    <source>
        <dbReference type="EMBL" id="KAF5344954.1"/>
    </source>
</evidence>
<keyword evidence="1" id="KW-0472">Membrane</keyword>
<evidence type="ECO:0000256" key="1">
    <source>
        <dbReference type="SAM" id="Phobius"/>
    </source>
</evidence>
<organism evidence="2 3">
    <name type="scientific">Leucocoprinus leucothites</name>
    <dbReference type="NCBI Taxonomy" id="201217"/>
    <lineage>
        <taxon>Eukaryota</taxon>
        <taxon>Fungi</taxon>
        <taxon>Dikarya</taxon>
        <taxon>Basidiomycota</taxon>
        <taxon>Agaricomycotina</taxon>
        <taxon>Agaricomycetes</taxon>
        <taxon>Agaricomycetidae</taxon>
        <taxon>Agaricales</taxon>
        <taxon>Agaricineae</taxon>
        <taxon>Agaricaceae</taxon>
        <taxon>Leucocoprinus</taxon>
    </lineage>
</organism>
<evidence type="ECO:0000313" key="3">
    <source>
        <dbReference type="Proteomes" id="UP000559027"/>
    </source>
</evidence>
<sequence length="328" mass="36229">MDPKLIRHFEAVDFVSTTTIQSVFYGIGFTLYCMCQQMLYRDFRKGDRPKHTMVLFVHSFLIIVVASMTLVIFTQTTLLAYLDHNDSVGGPILYEDGLLPVKPPGAYKFLDVVISPISSFLVTSAEIWRIFIIWSESPYVIHVVAISILSYLACISFFIYSAIGVLSVNNKSALMLQTVSEGLGIAVDLLGFFLIAGRIIFVRRRITQLMSGTLSSPSNQYTSIVAILAESYALSTVVALGATISAAAFDIRAPALSVFSAISAHINMIAYFLVLYRVLSGRAWTPDTERQLTTLRWNHQDTNTTAQVSQIPHNRNVTVSLPPDGSPA</sequence>
<feature type="transmembrane region" description="Helical" evidence="1">
    <location>
        <begin position="183"/>
        <end position="201"/>
    </location>
</feature>
<feature type="transmembrane region" description="Helical" evidence="1">
    <location>
        <begin position="139"/>
        <end position="163"/>
    </location>
</feature>
<dbReference type="AlphaFoldDB" id="A0A8H5FQ26"/>
<gene>
    <name evidence="2" type="ORF">D9756_011503</name>
</gene>
<proteinExistence type="predicted"/>
<keyword evidence="1" id="KW-0812">Transmembrane</keyword>
<feature type="transmembrane region" description="Helical" evidence="1">
    <location>
        <begin position="52"/>
        <end position="73"/>
    </location>
</feature>
<keyword evidence="3" id="KW-1185">Reference proteome</keyword>